<name>A0A8B8FTZ1_9HEMI</name>
<evidence type="ECO:0000313" key="1">
    <source>
        <dbReference type="Proteomes" id="UP000694846"/>
    </source>
</evidence>
<dbReference type="GeneID" id="112685962"/>
<gene>
    <name evidence="2" type="primary">LOC112685962</name>
</gene>
<reference evidence="2" key="1">
    <citation type="submission" date="2025-08" db="UniProtKB">
        <authorList>
            <consortium name="RefSeq"/>
        </authorList>
    </citation>
    <scope>IDENTIFICATION</scope>
    <source>
        <tissue evidence="2">Whole body</tissue>
    </source>
</reference>
<dbReference type="Proteomes" id="UP000694846">
    <property type="component" value="Unplaced"/>
</dbReference>
<keyword evidence="1" id="KW-1185">Reference proteome</keyword>
<evidence type="ECO:0000313" key="2">
    <source>
        <dbReference type="RefSeq" id="XP_025413820.1"/>
    </source>
</evidence>
<dbReference type="RefSeq" id="XP_025413820.1">
    <property type="nucleotide sequence ID" value="XM_025558035.1"/>
</dbReference>
<sequence>MASSSTLAASPQTDLKEILFLFRNFSSQPLEPLKSNPCISEKEQIRLDLIKEQIKPAVSLGNEKKRSATSDRSRVKRTKLDGFDNITVKQESVESEPISIPLIKKETEEEIVQERQIEVEPISLTADEILMAEEGQAAAAMLLEIMSDVEEKYNNSP</sequence>
<organism evidence="1 2">
    <name type="scientific">Sipha flava</name>
    <name type="common">yellow sugarcane aphid</name>
    <dbReference type="NCBI Taxonomy" id="143950"/>
    <lineage>
        <taxon>Eukaryota</taxon>
        <taxon>Metazoa</taxon>
        <taxon>Ecdysozoa</taxon>
        <taxon>Arthropoda</taxon>
        <taxon>Hexapoda</taxon>
        <taxon>Insecta</taxon>
        <taxon>Pterygota</taxon>
        <taxon>Neoptera</taxon>
        <taxon>Paraneoptera</taxon>
        <taxon>Hemiptera</taxon>
        <taxon>Sternorrhyncha</taxon>
        <taxon>Aphidomorpha</taxon>
        <taxon>Aphidoidea</taxon>
        <taxon>Aphididae</taxon>
        <taxon>Sipha</taxon>
    </lineage>
</organism>
<accession>A0A8B8FTZ1</accession>
<proteinExistence type="predicted"/>
<dbReference type="AlphaFoldDB" id="A0A8B8FTZ1"/>
<protein>
    <submittedName>
        <fullName evidence="2">Uncharacterized protein LOC112685962</fullName>
    </submittedName>
</protein>